<accession>A0A6J7G597</accession>
<dbReference type="SUPFAM" id="SSF55073">
    <property type="entry name" value="Nucleotide cyclase"/>
    <property type="match status" value="1"/>
</dbReference>
<evidence type="ECO:0000313" key="3">
    <source>
        <dbReference type="EMBL" id="CAB4903512.1"/>
    </source>
</evidence>
<evidence type="ECO:0000313" key="2">
    <source>
        <dbReference type="EMBL" id="CAB4722392.1"/>
    </source>
</evidence>
<dbReference type="EMBL" id="CAFBOF010000053">
    <property type="protein sequence ID" value="CAB4987253.1"/>
    <property type="molecule type" value="Genomic_DNA"/>
</dbReference>
<dbReference type="EMBL" id="CAEZYK010000032">
    <property type="protein sequence ID" value="CAB4722392.1"/>
    <property type="molecule type" value="Genomic_DNA"/>
</dbReference>
<dbReference type="Gene3D" id="3.30.70.1230">
    <property type="entry name" value="Nucleotide cyclase"/>
    <property type="match status" value="1"/>
</dbReference>
<dbReference type="InterPro" id="IPR001054">
    <property type="entry name" value="A/G_cyclase"/>
</dbReference>
<organism evidence="3">
    <name type="scientific">freshwater metagenome</name>
    <dbReference type="NCBI Taxonomy" id="449393"/>
    <lineage>
        <taxon>unclassified sequences</taxon>
        <taxon>metagenomes</taxon>
        <taxon>ecological metagenomes</taxon>
    </lineage>
</organism>
<dbReference type="GO" id="GO:0009190">
    <property type="term" value="P:cyclic nucleotide biosynthetic process"/>
    <property type="evidence" value="ECO:0007669"/>
    <property type="project" value="InterPro"/>
</dbReference>
<dbReference type="EMBL" id="CAFBMM010000021">
    <property type="protein sequence ID" value="CAB4903512.1"/>
    <property type="molecule type" value="Genomic_DNA"/>
</dbReference>
<protein>
    <submittedName>
        <fullName evidence="3">Unannotated protein</fullName>
    </submittedName>
</protein>
<evidence type="ECO:0000259" key="1">
    <source>
        <dbReference type="PROSITE" id="PS50125"/>
    </source>
</evidence>
<dbReference type="CDD" id="cd07302">
    <property type="entry name" value="CHD"/>
    <property type="match status" value="1"/>
</dbReference>
<proteinExistence type="predicted"/>
<dbReference type="GO" id="GO:0035556">
    <property type="term" value="P:intracellular signal transduction"/>
    <property type="evidence" value="ECO:0007669"/>
    <property type="project" value="InterPro"/>
</dbReference>
<gene>
    <name evidence="2" type="ORF">UFOPK2683_00725</name>
    <name evidence="3" type="ORF">UFOPK3605_00619</name>
    <name evidence="4" type="ORF">UFOPK3897_01511</name>
    <name evidence="5" type="ORF">UFOPK4121_00888</name>
</gene>
<evidence type="ECO:0000313" key="4">
    <source>
        <dbReference type="EMBL" id="CAB4987253.1"/>
    </source>
</evidence>
<dbReference type="PROSITE" id="PS50125">
    <property type="entry name" value="GUANYLATE_CYCLASE_2"/>
    <property type="match status" value="1"/>
</dbReference>
<reference evidence="3" key="1">
    <citation type="submission" date="2020-05" db="EMBL/GenBank/DDBJ databases">
        <authorList>
            <person name="Chiriac C."/>
            <person name="Salcher M."/>
            <person name="Ghai R."/>
            <person name="Kavagutti S V."/>
        </authorList>
    </citation>
    <scope>NUCLEOTIDE SEQUENCE</scope>
</reference>
<dbReference type="EMBL" id="CAFBPQ010000024">
    <property type="protein sequence ID" value="CAB5024908.1"/>
    <property type="molecule type" value="Genomic_DNA"/>
</dbReference>
<feature type="domain" description="Guanylate cyclase" evidence="1">
    <location>
        <begin position="6"/>
        <end position="116"/>
    </location>
</feature>
<evidence type="ECO:0000313" key="5">
    <source>
        <dbReference type="EMBL" id="CAB5024908.1"/>
    </source>
</evidence>
<name>A0A6J7G597_9ZZZZ</name>
<dbReference type="InterPro" id="IPR029787">
    <property type="entry name" value="Nucleotide_cyclase"/>
</dbReference>
<dbReference type="AlphaFoldDB" id="A0A6J7G597"/>
<sequence>MRVERSFAFLDLCGFTRFTDLHGDGEAVVALTQFRNSVREIASIYAVRVDKWLGDGVMLVSPTRRRLVEANLAIMERVESSGLVLPLRGGMAVGPVLLLEGDDYVGSAVNLASRLCAKAAPGELLATDELTSDVPKSAEVISVGALDVSGFAQSVEVVRIQARTQIDLAAAG</sequence>